<feature type="domain" description="Tellurite resistance methyltransferase TehB-like" evidence="1">
    <location>
        <begin position="21"/>
        <end position="152"/>
    </location>
</feature>
<sequence>MPHSPLLSQFKDRFKQQGKPILDLACGRGRNGLYLHQQHFPVQFADKNSGLLEQLQQQHNIQGQDCYPVDFETGAQHLVANSFQAILVFRYLHRPLMAQIKAAIEPGGFLIYETFTTQNRQFGRPNRDEFLLQPNELQEIFQDWHCLFYFEGIKVGPDRAIAQIVCQKPIQAI</sequence>
<organism evidence="2 3">
    <name type="scientific">Psychromonas marina</name>
    <dbReference type="NCBI Taxonomy" id="88364"/>
    <lineage>
        <taxon>Bacteria</taxon>
        <taxon>Pseudomonadati</taxon>
        <taxon>Pseudomonadota</taxon>
        <taxon>Gammaproteobacteria</taxon>
        <taxon>Alteromonadales</taxon>
        <taxon>Psychromonadaceae</taxon>
        <taxon>Psychromonas</taxon>
    </lineage>
</organism>
<reference evidence="3" key="1">
    <citation type="journal article" date="2019" name="Int. J. Syst. Evol. Microbiol.">
        <title>The Global Catalogue of Microorganisms (GCM) 10K type strain sequencing project: providing services to taxonomists for standard genome sequencing and annotation.</title>
        <authorList>
            <consortium name="The Broad Institute Genomics Platform"/>
            <consortium name="The Broad Institute Genome Sequencing Center for Infectious Disease"/>
            <person name="Wu L."/>
            <person name="Ma J."/>
        </authorList>
    </citation>
    <scope>NUCLEOTIDE SEQUENCE [LARGE SCALE GENOMIC DNA]</scope>
    <source>
        <strain evidence="3">NBRC 103166</strain>
    </source>
</reference>
<dbReference type="CDD" id="cd02440">
    <property type="entry name" value="AdoMet_MTases"/>
    <property type="match status" value="1"/>
</dbReference>
<proteinExistence type="predicted"/>
<dbReference type="SUPFAM" id="SSF53335">
    <property type="entry name" value="S-adenosyl-L-methionine-dependent methyltransferases"/>
    <property type="match status" value="1"/>
</dbReference>
<dbReference type="InterPro" id="IPR029063">
    <property type="entry name" value="SAM-dependent_MTases_sf"/>
</dbReference>
<dbReference type="EMBL" id="BSPQ01000002">
    <property type="protein sequence ID" value="GLS90265.1"/>
    <property type="molecule type" value="Genomic_DNA"/>
</dbReference>
<dbReference type="GO" id="GO:0032259">
    <property type="term" value="P:methylation"/>
    <property type="evidence" value="ECO:0007669"/>
    <property type="project" value="UniProtKB-KW"/>
</dbReference>
<evidence type="ECO:0000313" key="2">
    <source>
        <dbReference type="EMBL" id="GLS90265.1"/>
    </source>
</evidence>
<name>A0ABQ6DYU1_9GAMM</name>
<gene>
    <name evidence="2" type="ORF">GCM10007916_13320</name>
</gene>
<dbReference type="GO" id="GO:0008168">
    <property type="term" value="F:methyltransferase activity"/>
    <property type="evidence" value="ECO:0007669"/>
    <property type="project" value="UniProtKB-KW"/>
</dbReference>
<dbReference type="Gene3D" id="3.40.50.150">
    <property type="entry name" value="Vaccinia Virus protein VP39"/>
    <property type="match status" value="1"/>
</dbReference>
<keyword evidence="2" id="KW-0489">Methyltransferase</keyword>
<keyword evidence="2" id="KW-0808">Transferase</keyword>
<dbReference type="Proteomes" id="UP001157353">
    <property type="component" value="Unassembled WGS sequence"/>
</dbReference>
<dbReference type="RefSeq" id="WP_284203382.1">
    <property type="nucleotide sequence ID" value="NZ_BSPQ01000002.1"/>
</dbReference>
<evidence type="ECO:0000313" key="3">
    <source>
        <dbReference type="Proteomes" id="UP001157353"/>
    </source>
</evidence>
<keyword evidence="3" id="KW-1185">Reference proteome</keyword>
<protein>
    <submittedName>
        <fullName evidence="2">Type 12 methyltransferase</fullName>
    </submittedName>
</protein>
<comment type="caution">
    <text evidence="2">The sequence shown here is derived from an EMBL/GenBank/DDBJ whole genome shotgun (WGS) entry which is preliminary data.</text>
</comment>
<dbReference type="InterPro" id="IPR015985">
    <property type="entry name" value="TehB-like_dom"/>
</dbReference>
<evidence type="ECO:0000259" key="1">
    <source>
        <dbReference type="Pfam" id="PF03848"/>
    </source>
</evidence>
<accession>A0ABQ6DYU1</accession>
<dbReference type="Pfam" id="PF03848">
    <property type="entry name" value="TehB"/>
    <property type="match status" value="1"/>
</dbReference>